<dbReference type="GO" id="GO:0005794">
    <property type="term" value="C:Golgi apparatus"/>
    <property type="evidence" value="ECO:0007669"/>
    <property type="project" value="TreeGrafter"/>
</dbReference>
<sequence>MSDQPKQPSLEKYFSGSAQNDNFFDQLPVGSRNNPQISAMMSSMIESKSTQDLFASSQSSPSISTKMGELNLDTSEPEISACKIFANESKVQNSSFFDMISPSGSDTVDGFQSDPTDVGSSGSIFSYDINNEGPYPSPLQGFEDMSEIFNGAECDRTREAWIPSDATRRALIMAATSPPGTYAADKDILTMPGVLLEEEMVDSVGQLMRQLYGESEAANRKVLTMSDVSEDEMGLRELIQCECYRAAVNLTGKLLAIFGQGLKKQGQPSKHSVKSIQIWFTRFCLLVKLQDFQTADMESTIWWDLDKPDLYYQFYPERYGGKLGTMVPFQMRILIANIPAYLQKYSLALSRLYSILAVVRQILTNLENGKTEDGSLIELSSKERHIAKQLWASREARVQHSIVNVALMSKNYVLAIEVLQNLIKNNYSVNQKRALHSALGRVFLQLGDVGNAEICFNMAKKLKRGQTGTLNSNVADIRELIDKGLVSVAQNYYQDAYEYFHKASLLEPSNVMVLNNMAVCLFYTGKLRKALEVLNSTIHANPSLALHEALLLNLCTLYELESSHIGQKEALLKQVAKYKGDGINISCLKLQPQPANK</sequence>
<dbReference type="Gene3D" id="1.25.40.10">
    <property type="entry name" value="Tetratricopeptide repeat domain"/>
    <property type="match status" value="1"/>
</dbReference>
<dbReference type="SUPFAM" id="SSF48452">
    <property type="entry name" value="TPR-like"/>
    <property type="match status" value="1"/>
</dbReference>
<proteinExistence type="predicted"/>
<dbReference type="AlphaFoldDB" id="A0A0K8S371"/>
<dbReference type="PANTHER" id="PTHR21581:SF6">
    <property type="entry name" value="TRAFFICKING PROTEIN PARTICLE COMPLEX SUBUNIT 12"/>
    <property type="match status" value="1"/>
</dbReference>
<dbReference type="InterPro" id="IPR019734">
    <property type="entry name" value="TPR_rpt"/>
</dbReference>
<reference evidence="2" key="1">
    <citation type="submission" date="2014-09" db="EMBL/GenBank/DDBJ databases">
        <authorList>
            <person name="Magalhaes I.L.F."/>
            <person name="Oliveira U."/>
            <person name="Santos F.R."/>
            <person name="Vidigal T.H.D.A."/>
            <person name="Brescovit A.D."/>
            <person name="Santos A.J."/>
        </authorList>
    </citation>
    <scope>NUCLEOTIDE SEQUENCE</scope>
</reference>
<feature type="repeat" description="TPR" evidence="1">
    <location>
        <begin position="477"/>
        <end position="510"/>
    </location>
</feature>
<dbReference type="PROSITE" id="PS50005">
    <property type="entry name" value="TPR"/>
    <property type="match status" value="1"/>
</dbReference>
<name>A0A0K8S371_LYGHE</name>
<organism evidence="2">
    <name type="scientific">Lygus hesperus</name>
    <name type="common">Western plant bug</name>
    <dbReference type="NCBI Taxonomy" id="30085"/>
    <lineage>
        <taxon>Eukaryota</taxon>
        <taxon>Metazoa</taxon>
        <taxon>Ecdysozoa</taxon>
        <taxon>Arthropoda</taxon>
        <taxon>Hexapoda</taxon>
        <taxon>Insecta</taxon>
        <taxon>Pterygota</taxon>
        <taxon>Neoptera</taxon>
        <taxon>Paraneoptera</taxon>
        <taxon>Hemiptera</taxon>
        <taxon>Heteroptera</taxon>
        <taxon>Panheteroptera</taxon>
        <taxon>Cimicomorpha</taxon>
        <taxon>Miridae</taxon>
        <taxon>Mirini</taxon>
        <taxon>Lygus</taxon>
    </lineage>
</organism>
<accession>A0A0K8S371</accession>
<dbReference type="GO" id="GO:0030008">
    <property type="term" value="C:TRAPP complex"/>
    <property type="evidence" value="ECO:0007669"/>
    <property type="project" value="TreeGrafter"/>
</dbReference>
<dbReference type="SMART" id="SM00028">
    <property type="entry name" value="TPR"/>
    <property type="match status" value="3"/>
</dbReference>
<protein>
    <submittedName>
        <fullName evidence="2">Uncharacterized protein</fullName>
    </submittedName>
</protein>
<keyword evidence="1" id="KW-0802">TPR repeat</keyword>
<dbReference type="InterPro" id="IPR011990">
    <property type="entry name" value="TPR-like_helical_dom_sf"/>
</dbReference>
<evidence type="ECO:0000313" key="2">
    <source>
        <dbReference type="EMBL" id="JAG47668.1"/>
    </source>
</evidence>
<dbReference type="PANTHER" id="PTHR21581">
    <property type="entry name" value="D-ALANYL-D-ALANINE CARBOXYPEPTIDASE"/>
    <property type="match status" value="1"/>
</dbReference>
<dbReference type="EMBL" id="GBRD01018159">
    <property type="protein sequence ID" value="JAG47668.1"/>
    <property type="molecule type" value="Transcribed_RNA"/>
</dbReference>
<evidence type="ECO:0000256" key="1">
    <source>
        <dbReference type="PROSITE-ProRule" id="PRU00339"/>
    </source>
</evidence>